<dbReference type="GO" id="GO:0009717">
    <property type="term" value="P:isoflavonoid biosynthetic process"/>
    <property type="evidence" value="ECO:0007669"/>
    <property type="project" value="UniProtKB-ARBA"/>
</dbReference>
<comment type="catalytic activity">
    <reaction evidence="4">
        <text>a 7-hydroxyisoflavone + S-adenosyl-L-methionine = a 7-methoxyisoflavone + S-adenosyl-L-homocysteine + H(+)</text>
        <dbReference type="Rhea" id="RHEA:17933"/>
        <dbReference type="ChEBI" id="CHEBI:15378"/>
        <dbReference type="ChEBI" id="CHEBI:55465"/>
        <dbReference type="ChEBI" id="CHEBI:57856"/>
        <dbReference type="ChEBI" id="CHEBI:59789"/>
        <dbReference type="ChEBI" id="CHEBI:140356"/>
        <dbReference type="EC" id="2.1.1.150"/>
    </reaction>
</comment>
<dbReference type="SUPFAM" id="SSF53335">
    <property type="entry name" value="S-adenosyl-L-methionine-dependent methyltransferases"/>
    <property type="match status" value="1"/>
</dbReference>
<feature type="domain" description="O-methyltransferase dimerisation" evidence="8">
    <location>
        <begin position="21"/>
        <end position="106"/>
    </location>
</feature>
<dbReference type="RefSeq" id="XP_004505392.1">
    <property type="nucleotide sequence ID" value="XM_004505335.3"/>
</dbReference>
<reference evidence="9" key="1">
    <citation type="journal article" date="2013" name="Nat. Biotechnol.">
        <title>Draft genome sequence of chickpea (Cicer arietinum) provides a resource for trait improvement.</title>
        <authorList>
            <person name="Varshney R.K."/>
            <person name="Song C."/>
            <person name="Saxena R.K."/>
            <person name="Azam S."/>
            <person name="Yu S."/>
            <person name="Sharpe A.G."/>
            <person name="Cannon S."/>
            <person name="Baek J."/>
            <person name="Rosen B.D."/>
            <person name="Tar'an B."/>
            <person name="Millan T."/>
            <person name="Zhang X."/>
            <person name="Ramsay L.D."/>
            <person name="Iwata A."/>
            <person name="Wang Y."/>
            <person name="Nelson W."/>
            <person name="Farmer A.D."/>
            <person name="Gaur P.M."/>
            <person name="Soderlund C."/>
            <person name="Penmetsa R.V."/>
            <person name="Xu C."/>
            <person name="Bharti A.K."/>
            <person name="He W."/>
            <person name="Winter P."/>
            <person name="Zhao S."/>
            <person name="Hane J.K."/>
            <person name="Carrasquilla-Garcia N."/>
            <person name="Condie J.A."/>
            <person name="Upadhyaya H.D."/>
            <person name="Luo M.C."/>
            <person name="Thudi M."/>
            <person name="Gowda C.L."/>
            <person name="Singh N.P."/>
            <person name="Lichtenzveig J."/>
            <person name="Gali K.K."/>
            <person name="Rubio J."/>
            <person name="Nadarajan N."/>
            <person name="Dolezel J."/>
            <person name="Bansal K.C."/>
            <person name="Xu X."/>
            <person name="Edwards D."/>
            <person name="Zhang G."/>
            <person name="Kahl G."/>
            <person name="Gil J."/>
            <person name="Singh K.B."/>
            <person name="Datta S.K."/>
            <person name="Jackson S.A."/>
            <person name="Wang J."/>
            <person name="Cook D.R."/>
        </authorList>
    </citation>
    <scope>NUCLEOTIDE SEQUENCE [LARGE SCALE GENOMIC DNA]</scope>
    <source>
        <strain evidence="9">cv. CDC Frontier</strain>
    </source>
</reference>
<keyword evidence="3" id="KW-0949">S-adenosyl-L-methionine</keyword>
<dbReference type="Proteomes" id="UP000087171">
    <property type="component" value="Chromosome Ca6"/>
</dbReference>
<evidence type="ECO:0000256" key="2">
    <source>
        <dbReference type="ARBA" id="ARBA00022679"/>
    </source>
</evidence>
<evidence type="ECO:0000256" key="1">
    <source>
        <dbReference type="ARBA" id="ARBA00022603"/>
    </source>
</evidence>
<dbReference type="GeneID" id="101499605"/>
<name>A0A1S2YIR2_CICAR</name>
<dbReference type="PANTHER" id="PTHR11746">
    <property type="entry name" value="O-METHYLTRANSFERASE"/>
    <property type="match status" value="1"/>
</dbReference>
<dbReference type="eggNOG" id="KOG3178">
    <property type="taxonomic scope" value="Eukaryota"/>
</dbReference>
<dbReference type="OrthoDB" id="2410195at2759"/>
<dbReference type="Gene3D" id="3.40.50.150">
    <property type="entry name" value="Vaccinia Virus protein VP39"/>
    <property type="match status" value="1"/>
</dbReference>
<dbReference type="InterPro" id="IPR036390">
    <property type="entry name" value="WH_DNA-bd_sf"/>
</dbReference>
<organism evidence="9 10">
    <name type="scientific">Cicer arietinum</name>
    <name type="common">Chickpea</name>
    <name type="synonym">Garbanzo</name>
    <dbReference type="NCBI Taxonomy" id="3827"/>
    <lineage>
        <taxon>Eukaryota</taxon>
        <taxon>Viridiplantae</taxon>
        <taxon>Streptophyta</taxon>
        <taxon>Embryophyta</taxon>
        <taxon>Tracheophyta</taxon>
        <taxon>Spermatophyta</taxon>
        <taxon>Magnoliopsida</taxon>
        <taxon>eudicotyledons</taxon>
        <taxon>Gunneridae</taxon>
        <taxon>Pentapetalae</taxon>
        <taxon>rosids</taxon>
        <taxon>fabids</taxon>
        <taxon>Fabales</taxon>
        <taxon>Fabaceae</taxon>
        <taxon>Papilionoideae</taxon>
        <taxon>50 kb inversion clade</taxon>
        <taxon>NPAAA clade</taxon>
        <taxon>Hologalegina</taxon>
        <taxon>IRL clade</taxon>
        <taxon>Cicereae</taxon>
        <taxon>Cicer</taxon>
    </lineage>
</organism>
<feature type="domain" description="O-methyltransferase C-terminal" evidence="7">
    <location>
        <begin position="127"/>
        <end position="336"/>
    </location>
</feature>
<sequence length="355" mass="40071">MGSENVYKSNELFEAQTHLYNHILSFLKPMSIKWAVELGIPDIIHNHGQPITLPQLLSVLQIHEDKSSLVKSLMRLLAHNNFFRIVKTEGKEAYALSPPSELLVKDTDHCLSSMVNLLTNPNVVNLYNHLGKWTFGEKSSIFENTSDTGDYWGFVHQNPKSLKSFNEAMESDSHVVRLALKDCKSIFESLDCLVDVGGGTGNTAKIICETFPMLKCTVLDLPQVIAGLPTNNKNLSFVGGDMFESIPEADAVLLKWILHDWNDDDCVKILQNCKKAVSRKGKGGKVVIIDIVINEKQDKHEMTEVKLFFDIVMMASFNGKERDGKNWNEIIMKAGFTRYKIFPIFGFRSLIEVYV</sequence>
<dbReference type="GO" id="GO:0032259">
    <property type="term" value="P:methylation"/>
    <property type="evidence" value="ECO:0007669"/>
    <property type="project" value="UniProtKB-KW"/>
</dbReference>
<dbReference type="GO" id="GO:0033800">
    <property type="term" value="F:isoflavone 7-O-methyltransferase activity"/>
    <property type="evidence" value="ECO:0007669"/>
    <property type="project" value="UniProtKB-EC"/>
</dbReference>
<dbReference type="InterPro" id="IPR016461">
    <property type="entry name" value="COMT-like"/>
</dbReference>
<dbReference type="InterPro" id="IPR012967">
    <property type="entry name" value="COMT_dimerisation"/>
</dbReference>
<dbReference type="AlphaFoldDB" id="A0A1S2YIR2"/>
<gene>
    <name evidence="10" type="primary">LOC101499605</name>
</gene>
<dbReference type="Pfam" id="PF00891">
    <property type="entry name" value="Methyltransf_2"/>
    <property type="match status" value="1"/>
</dbReference>
<reference evidence="10" key="2">
    <citation type="submission" date="2025-08" db="UniProtKB">
        <authorList>
            <consortium name="RefSeq"/>
        </authorList>
    </citation>
    <scope>IDENTIFICATION</scope>
    <source>
        <tissue evidence="10">Etiolated seedlings</tissue>
    </source>
</reference>
<dbReference type="GO" id="GO:0046983">
    <property type="term" value="F:protein dimerization activity"/>
    <property type="evidence" value="ECO:0007669"/>
    <property type="project" value="InterPro"/>
</dbReference>
<evidence type="ECO:0000313" key="9">
    <source>
        <dbReference type="Proteomes" id="UP000087171"/>
    </source>
</evidence>
<dbReference type="EC" id="2.1.1.150" evidence="5"/>
<dbReference type="KEGG" id="cam:101499605"/>
<dbReference type="FunFam" id="3.40.50.150:FF:000057">
    <property type="entry name" value="O-methyltransferase ZRP4"/>
    <property type="match status" value="1"/>
</dbReference>
<evidence type="ECO:0000259" key="8">
    <source>
        <dbReference type="Pfam" id="PF08100"/>
    </source>
</evidence>
<evidence type="ECO:0000256" key="6">
    <source>
        <dbReference type="PIRSR" id="PIRSR005739-1"/>
    </source>
</evidence>
<evidence type="ECO:0000313" key="10">
    <source>
        <dbReference type="RefSeq" id="XP_004505392.1"/>
    </source>
</evidence>
<dbReference type="PROSITE" id="PS51683">
    <property type="entry name" value="SAM_OMT_II"/>
    <property type="match status" value="1"/>
</dbReference>
<feature type="active site" description="Proton acceptor" evidence="6">
    <location>
        <position position="259"/>
    </location>
</feature>
<dbReference type="SUPFAM" id="SSF46785">
    <property type="entry name" value="Winged helix' DNA-binding domain"/>
    <property type="match status" value="1"/>
</dbReference>
<evidence type="ECO:0000256" key="4">
    <source>
        <dbReference type="ARBA" id="ARBA00050968"/>
    </source>
</evidence>
<dbReference type="Pfam" id="PF08100">
    <property type="entry name" value="Dimerisation"/>
    <property type="match status" value="1"/>
</dbReference>
<keyword evidence="9" id="KW-1185">Reference proteome</keyword>
<keyword evidence="2" id="KW-0808">Transferase</keyword>
<dbReference type="InterPro" id="IPR029063">
    <property type="entry name" value="SAM-dependent_MTases_sf"/>
</dbReference>
<dbReference type="InterPro" id="IPR001077">
    <property type="entry name" value="COMT_C"/>
</dbReference>
<dbReference type="FunFam" id="1.10.10.10:FF:000213">
    <property type="entry name" value="Coniferyl alcohol 9-O-methyltransferase"/>
    <property type="match status" value="1"/>
</dbReference>
<evidence type="ECO:0000259" key="7">
    <source>
        <dbReference type="Pfam" id="PF00891"/>
    </source>
</evidence>
<dbReference type="PIRSF" id="PIRSF005739">
    <property type="entry name" value="O-mtase"/>
    <property type="match status" value="1"/>
</dbReference>
<evidence type="ECO:0000256" key="5">
    <source>
        <dbReference type="ARBA" id="ARBA00066355"/>
    </source>
</evidence>
<dbReference type="Gene3D" id="1.10.10.10">
    <property type="entry name" value="Winged helix-like DNA-binding domain superfamily/Winged helix DNA-binding domain"/>
    <property type="match status" value="1"/>
</dbReference>
<protein>
    <recommendedName>
        <fullName evidence="5">isoflavone 7-O-methyltransferase</fullName>
        <ecNumber evidence="5">2.1.1.150</ecNumber>
    </recommendedName>
</protein>
<keyword evidence="1" id="KW-0489">Methyltransferase</keyword>
<dbReference type="InterPro" id="IPR036388">
    <property type="entry name" value="WH-like_DNA-bd_sf"/>
</dbReference>
<accession>A0A1S2YIR2</accession>
<evidence type="ECO:0000256" key="3">
    <source>
        <dbReference type="ARBA" id="ARBA00022691"/>
    </source>
</evidence>
<proteinExistence type="predicted"/>
<dbReference type="PaxDb" id="3827-XP_004505392.1"/>